<keyword evidence="4 6" id="KW-0472">Membrane</keyword>
<dbReference type="FunFam" id="1.20.1250.20:FF:000011">
    <property type="entry name" value="MFS multidrug transporter, putative"/>
    <property type="match status" value="1"/>
</dbReference>
<evidence type="ECO:0000256" key="6">
    <source>
        <dbReference type="SAM" id="Phobius"/>
    </source>
</evidence>
<dbReference type="PROSITE" id="PS50850">
    <property type="entry name" value="MFS"/>
    <property type="match status" value="1"/>
</dbReference>
<feature type="transmembrane region" description="Helical" evidence="6">
    <location>
        <begin position="505"/>
        <end position="527"/>
    </location>
</feature>
<feature type="transmembrane region" description="Helical" evidence="6">
    <location>
        <begin position="207"/>
        <end position="228"/>
    </location>
</feature>
<evidence type="ECO:0000256" key="4">
    <source>
        <dbReference type="ARBA" id="ARBA00023136"/>
    </source>
</evidence>
<dbReference type="SUPFAM" id="SSF103473">
    <property type="entry name" value="MFS general substrate transporter"/>
    <property type="match status" value="1"/>
</dbReference>
<feature type="region of interest" description="Disordered" evidence="5">
    <location>
        <begin position="1"/>
        <end position="70"/>
    </location>
</feature>
<evidence type="ECO:0000256" key="5">
    <source>
        <dbReference type="SAM" id="MobiDB-lite"/>
    </source>
</evidence>
<dbReference type="AlphaFoldDB" id="A0A060SYR6"/>
<dbReference type="Gene3D" id="1.20.1250.20">
    <property type="entry name" value="MFS general substrate transporter like domains"/>
    <property type="match status" value="1"/>
</dbReference>
<proteinExistence type="predicted"/>
<feature type="transmembrane region" description="Helical" evidence="6">
    <location>
        <begin position="167"/>
        <end position="187"/>
    </location>
</feature>
<keyword evidence="3 6" id="KW-1133">Transmembrane helix</keyword>
<dbReference type="InterPro" id="IPR011701">
    <property type="entry name" value="MFS"/>
</dbReference>
<dbReference type="PANTHER" id="PTHR23502:SF60">
    <property type="entry name" value="MAJOR FACILITATOR SUPERFAMILY (MFS) PROFILE DOMAIN-CONTAINING PROTEIN-RELATED"/>
    <property type="match status" value="1"/>
</dbReference>
<feature type="transmembrane region" description="Helical" evidence="6">
    <location>
        <begin position="432"/>
        <end position="458"/>
    </location>
</feature>
<sequence length="613" mass="67705">MQEKKTVADSAGSVHSTPSSSASDHPPPVQLVSSSQDEKTDNEYDGYFPPIPEGKVVRNSTSGSYRRGSFAESVRSRHSAMSIQDIYGEGIDPTTLELRRQQTRETVMSGISKVRSNAYTDAPPTSAGNDNVMADGSEFVDVDPELVTWEGPDDPKHPRNWSNFKKWLMTAIVSLYTMVSPLSSSILSPAVPYIAKDIGMDKSIEQSLSVSIFILAWAICPLFVAPLSEVYGRQVVLNTSIVLLLVFNIACAVSKNTAELLVFRFLAGMAGAPPISVGAGTLADMFSDAERNTPLALYSLGPTLGPVIAPIIAGWIAQNLKWQWVFWVLSIMNGVIAVFGLVFFRESFSPILLKRKANKLRKQTGNKGLHTVFELAEESLARKLLKAISRPITMLLTHPIIFGLGLFMAFMYGFMYLMLVTFPALWTQKYHYSVGIAGTMYLGLGVGFVLSTAFWTPITQRTYQKLVKKNNGVAMPEFRIALLVFVALIMGTGLIWYGWSAEVKMMWLMPVVGTGIFAFGLVPMFLCIQNYLIDMNPRYSASAVAAAAVFRSFFGFGFPLFGAAMYDRLGYGWANTLCGILAYILGIPFPVVIYFYGERVRKWVDARLEKRFG</sequence>
<dbReference type="EMBL" id="HG937691">
    <property type="protein sequence ID" value="CDP33858.1"/>
    <property type="molecule type" value="Genomic_DNA"/>
</dbReference>
<feature type="transmembrane region" description="Helical" evidence="6">
    <location>
        <begin position="235"/>
        <end position="255"/>
    </location>
</feature>
<keyword evidence="2 6" id="KW-0812">Transmembrane</keyword>
<evidence type="ECO:0000259" key="7">
    <source>
        <dbReference type="PROSITE" id="PS50850"/>
    </source>
</evidence>
<accession>A0A060SYR6</accession>
<dbReference type="GO" id="GO:0016020">
    <property type="term" value="C:membrane"/>
    <property type="evidence" value="ECO:0007669"/>
    <property type="project" value="UniProtKB-SubCell"/>
</dbReference>
<reference evidence="8" key="2">
    <citation type="submission" date="2014-06" db="EMBL/GenBank/DDBJ databases">
        <title>The complete genome of Blastobotrys (Arxula) adeninivorans LS3 - a yeast of biotechnological interest.</title>
        <authorList>
            <person name="Kunze G."/>
            <person name="Gaillardin C."/>
            <person name="Czernicka M."/>
            <person name="Durrens P."/>
            <person name="Martin T."/>
            <person name="Boer E."/>
            <person name="Gabaldon T."/>
            <person name="Cruz J."/>
            <person name="Talla E."/>
            <person name="Marck C."/>
            <person name="Goffeau A."/>
            <person name="Barbe V."/>
            <person name="Baret P."/>
            <person name="Baronian K."/>
            <person name="Beier S."/>
            <person name="Bleykasten C."/>
            <person name="Bode R."/>
            <person name="Casaregola S."/>
            <person name="Despons L."/>
            <person name="Fairhead C."/>
            <person name="Giersberg M."/>
            <person name="Gierski P."/>
            <person name="Hahnel U."/>
            <person name="Hartmann A."/>
            <person name="Jankowska D."/>
            <person name="Jubin C."/>
            <person name="Jung P."/>
            <person name="Lafontaine I."/>
            <person name="Leh-Louis V."/>
            <person name="Lemaire M."/>
            <person name="Marcet-Houben M."/>
            <person name="Mascher M."/>
            <person name="Morel G."/>
            <person name="Richard G.-F."/>
            <person name="Riechen J."/>
            <person name="Sacerdot C."/>
            <person name="Sarkar A."/>
            <person name="Savel G."/>
            <person name="Schacherer J."/>
            <person name="Sherman D."/>
            <person name="Straub M.-L."/>
            <person name="Stein N."/>
            <person name="Thierry A."/>
            <person name="Trautwein-Schult A."/>
            <person name="Westhof E."/>
            <person name="Worch S."/>
            <person name="Dujon B."/>
            <person name="Souciet J.-L."/>
            <person name="Wincker P."/>
            <person name="Scholz U."/>
            <person name="Neuveglise N."/>
        </authorList>
    </citation>
    <scope>NUCLEOTIDE SEQUENCE</scope>
    <source>
        <strain evidence="8">LS3</strain>
    </source>
</reference>
<organism evidence="8">
    <name type="scientific">Blastobotrys adeninivorans</name>
    <name type="common">Yeast</name>
    <name type="synonym">Arxula adeninivorans</name>
    <dbReference type="NCBI Taxonomy" id="409370"/>
    <lineage>
        <taxon>Eukaryota</taxon>
        <taxon>Fungi</taxon>
        <taxon>Dikarya</taxon>
        <taxon>Ascomycota</taxon>
        <taxon>Saccharomycotina</taxon>
        <taxon>Dipodascomycetes</taxon>
        <taxon>Dipodascales</taxon>
        <taxon>Trichomonascaceae</taxon>
        <taxon>Blastobotrys</taxon>
    </lineage>
</organism>
<dbReference type="CDD" id="cd17323">
    <property type="entry name" value="MFS_Tpo1_MDR_like"/>
    <property type="match status" value="1"/>
</dbReference>
<dbReference type="InterPro" id="IPR036259">
    <property type="entry name" value="MFS_trans_sf"/>
</dbReference>
<feature type="transmembrane region" description="Helical" evidence="6">
    <location>
        <begin position="478"/>
        <end position="499"/>
    </location>
</feature>
<feature type="transmembrane region" description="Helical" evidence="6">
    <location>
        <begin position="539"/>
        <end position="561"/>
    </location>
</feature>
<comment type="subcellular location">
    <subcellularLocation>
        <location evidence="1">Membrane</location>
        <topology evidence="1">Multi-pass membrane protein</topology>
    </subcellularLocation>
</comment>
<dbReference type="InterPro" id="IPR020846">
    <property type="entry name" value="MFS_dom"/>
</dbReference>
<dbReference type="Pfam" id="PF07690">
    <property type="entry name" value="MFS_1"/>
    <property type="match status" value="1"/>
</dbReference>
<evidence type="ECO:0000256" key="3">
    <source>
        <dbReference type="ARBA" id="ARBA00022989"/>
    </source>
</evidence>
<dbReference type="PANTHER" id="PTHR23502">
    <property type="entry name" value="MAJOR FACILITATOR SUPERFAMILY"/>
    <property type="match status" value="1"/>
</dbReference>
<name>A0A060SYR6_BLAAD</name>
<dbReference type="PhylomeDB" id="A0A060SYR6"/>
<feature type="transmembrane region" description="Helical" evidence="6">
    <location>
        <begin position="400"/>
        <end position="426"/>
    </location>
</feature>
<reference evidence="8" key="1">
    <citation type="submission" date="2014-02" db="EMBL/GenBank/DDBJ databases">
        <authorList>
            <person name="Genoscope - CEA"/>
        </authorList>
    </citation>
    <scope>NUCLEOTIDE SEQUENCE</scope>
    <source>
        <strain evidence="8">LS3</strain>
    </source>
</reference>
<gene>
    <name evidence="8" type="ORF">GNLVRS02_ARAD1A19096g</name>
</gene>
<evidence type="ECO:0000313" key="8">
    <source>
        <dbReference type="EMBL" id="CDP33858.1"/>
    </source>
</evidence>
<dbReference type="GO" id="GO:0022857">
    <property type="term" value="F:transmembrane transporter activity"/>
    <property type="evidence" value="ECO:0007669"/>
    <property type="project" value="InterPro"/>
</dbReference>
<feature type="transmembrane region" description="Helical" evidence="6">
    <location>
        <begin position="261"/>
        <end position="283"/>
    </location>
</feature>
<evidence type="ECO:0000256" key="2">
    <source>
        <dbReference type="ARBA" id="ARBA00022692"/>
    </source>
</evidence>
<feature type="transmembrane region" description="Helical" evidence="6">
    <location>
        <begin position="295"/>
        <end position="318"/>
    </location>
</feature>
<feature type="domain" description="Major facilitator superfamily (MFS) profile" evidence="7">
    <location>
        <begin position="169"/>
        <end position="600"/>
    </location>
</feature>
<evidence type="ECO:0000256" key="1">
    <source>
        <dbReference type="ARBA" id="ARBA00004141"/>
    </source>
</evidence>
<protein>
    <submittedName>
        <fullName evidence="8">ARAD1A19096p</fullName>
    </submittedName>
</protein>
<feature type="transmembrane region" description="Helical" evidence="6">
    <location>
        <begin position="324"/>
        <end position="344"/>
    </location>
</feature>
<feature type="transmembrane region" description="Helical" evidence="6">
    <location>
        <begin position="573"/>
        <end position="597"/>
    </location>
</feature>
<feature type="compositionally biased region" description="Polar residues" evidence="5">
    <location>
        <begin position="13"/>
        <end position="23"/>
    </location>
</feature>